<evidence type="ECO:0000259" key="2">
    <source>
        <dbReference type="Pfam" id="PF13203"/>
    </source>
</evidence>
<dbReference type="Proteomes" id="UP000539313">
    <property type="component" value="Unassembled WGS sequence"/>
</dbReference>
<dbReference type="Pfam" id="PF13203">
    <property type="entry name" value="DUF2201_N"/>
    <property type="match status" value="1"/>
</dbReference>
<dbReference type="PANTHER" id="PTHR38730:SF1">
    <property type="entry name" value="SLL7028 PROTEIN"/>
    <property type="match status" value="1"/>
</dbReference>
<protein>
    <submittedName>
        <fullName evidence="3">Putative metal-dependent peptidase</fullName>
    </submittedName>
</protein>
<dbReference type="SUPFAM" id="SSF53300">
    <property type="entry name" value="vWA-like"/>
    <property type="match status" value="1"/>
</dbReference>
<keyword evidence="4" id="KW-1185">Reference proteome</keyword>
<dbReference type="InterPro" id="IPR018698">
    <property type="entry name" value="VWA-like_dom"/>
</dbReference>
<evidence type="ECO:0000313" key="4">
    <source>
        <dbReference type="Proteomes" id="UP000539313"/>
    </source>
</evidence>
<dbReference type="EMBL" id="JACJII010000001">
    <property type="protein sequence ID" value="MBA9004961.1"/>
    <property type="molecule type" value="Genomic_DNA"/>
</dbReference>
<dbReference type="AlphaFoldDB" id="A0A7W3MZW7"/>
<accession>A0A7W3MZW7</accession>
<dbReference type="PANTHER" id="PTHR38730">
    <property type="entry name" value="SLL7028 PROTEIN"/>
    <property type="match status" value="1"/>
</dbReference>
<proteinExistence type="predicted"/>
<dbReference type="InterPro" id="IPR036465">
    <property type="entry name" value="vWFA_dom_sf"/>
</dbReference>
<dbReference type="Gene3D" id="3.40.50.410">
    <property type="entry name" value="von Willebrand factor, type A domain"/>
    <property type="match status" value="1"/>
</dbReference>
<feature type="domain" description="Putative metallopeptidase" evidence="2">
    <location>
        <begin position="9"/>
        <end position="256"/>
    </location>
</feature>
<gene>
    <name evidence="3" type="ORF">HNR21_003843</name>
</gene>
<evidence type="ECO:0000259" key="1">
    <source>
        <dbReference type="Pfam" id="PF09967"/>
    </source>
</evidence>
<organism evidence="3 4">
    <name type="scientific">Thermomonospora cellulosilytica</name>
    <dbReference type="NCBI Taxonomy" id="1411118"/>
    <lineage>
        <taxon>Bacteria</taxon>
        <taxon>Bacillati</taxon>
        <taxon>Actinomycetota</taxon>
        <taxon>Actinomycetes</taxon>
        <taxon>Streptosporangiales</taxon>
        <taxon>Thermomonosporaceae</taxon>
        <taxon>Thermomonospora</taxon>
    </lineage>
</organism>
<dbReference type="Pfam" id="PF09967">
    <property type="entry name" value="DUF2201"/>
    <property type="match status" value="1"/>
</dbReference>
<dbReference type="CDD" id="cd00198">
    <property type="entry name" value="vWFA"/>
    <property type="match status" value="1"/>
</dbReference>
<sequence>MTGELDRVKLLAARYRAATERPYLAAALYSLTVVPTDRVPTMGVDRHWRCYVSPAFVARCEVAELAGVWIHEVAHLLRDHHGRADRLPAAAQRDRHRINVAQDCEINDDLLGDRLELPAGRVTPGDFGLPPGRLFEEYLPGIPQGPPPHDCGSGAHGRPTPWEDPGAAPKVGEVEAQALRRQTAEAMRAHERARGTLPAGWRRWAEQVLEPVVDWRQVLRGAIREAVAWAGGAVDYTYRRPSRRTAAMRGVVLPSLRRPLPRVGVVIDTSGSMGDAQLAAALAEVTGVLREVGVRGNRVAVLACDADVQAVTRICSAGQVGQVELGGGGGTDMRVAITAALAMPERPQILVVLTDGYTPWPAESPSCRIVAALIGQDPPDPPSWMETVRIPTADL</sequence>
<comment type="caution">
    <text evidence="3">The sequence shown here is derived from an EMBL/GenBank/DDBJ whole genome shotgun (WGS) entry which is preliminary data.</text>
</comment>
<dbReference type="InterPro" id="IPR025154">
    <property type="entry name" value="Put_metallopeptidase_dom"/>
</dbReference>
<feature type="domain" description="VWA-like" evidence="1">
    <location>
        <begin position="264"/>
        <end position="390"/>
    </location>
</feature>
<name>A0A7W3MZW7_9ACTN</name>
<evidence type="ECO:0000313" key="3">
    <source>
        <dbReference type="EMBL" id="MBA9004961.1"/>
    </source>
</evidence>
<reference evidence="3 4" key="1">
    <citation type="submission" date="2020-08" db="EMBL/GenBank/DDBJ databases">
        <title>Sequencing the genomes of 1000 actinobacteria strains.</title>
        <authorList>
            <person name="Klenk H.-P."/>
        </authorList>
    </citation>
    <scope>NUCLEOTIDE SEQUENCE [LARGE SCALE GENOMIC DNA]</scope>
    <source>
        <strain evidence="3 4">DSM 45823</strain>
    </source>
</reference>
<dbReference type="RefSeq" id="WP_182706271.1">
    <property type="nucleotide sequence ID" value="NZ_JACJII010000001.1"/>
</dbReference>